<name>V9F662_PHYNI</name>
<sequence>MDAFYILPVKLLDACLKVLPISNTSASAIYVDDNTPNEAQVYGRPN</sequence>
<proteinExistence type="predicted"/>
<dbReference type="Proteomes" id="UP000018721">
    <property type="component" value="Unassembled WGS sequence"/>
</dbReference>
<comment type="caution">
    <text evidence="1">The sequence shown here is derived from an EMBL/GenBank/DDBJ whole genome shotgun (WGS) entry which is preliminary data.</text>
</comment>
<accession>V9F662</accession>
<organism evidence="1 2">
    <name type="scientific">Phytophthora nicotianae P1569</name>
    <dbReference type="NCBI Taxonomy" id="1317065"/>
    <lineage>
        <taxon>Eukaryota</taxon>
        <taxon>Sar</taxon>
        <taxon>Stramenopiles</taxon>
        <taxon>Oomycota</taxon>
        <taxon>Peronosporomycetes</taxon>
        <taxon>Peronosporales</taxon>
        <taxon>Peronosporaceae</taxon>
        <taxon>Phytophthora</taxon>
    </lineage>
</organism>
<keyword evidence="2" id="KW-1185">Reference proteome</keyword>
<dbReference type="HOGENOM" id="CLU_3192534_0_0_1"/>
<dbReference type="AlphaFoldDB" id="V9F662"/>
<reference evidence="1 2" key="1">
    <citation type="submission" date="2013-11" db="EMBL/GenBank/DDBJ databases">
        <title>The Genome Sequence of Phytophthora parasitica P1569.</title>
        <authorList>
            <consortium name="The Broad Institute Genomics Platform"/>
            <person name="Russ C."/>
            <person name="Tyler B."/>
            <person name="Panabieres F."/>
            <person name="Shan W."/>
            <person name="Tripathy S."/>
            <person name="Grunwald N."/>
            <person name="Machado M."/>
            <person name="Johnson C.S."/>
            <person name="Arredondo F."/>
            <person name="Hong C."/>
            <person name="Coffey M."/>
            <person name="Young S.K."/>
            <person name="Zeng Q."/>
            <person name="Gargeya S."/>
            <person name="Fitzgerald M."/>
            <person name="Abouelleil A."/>
            <person name="Alvarado L."/>
            <person name="Chapman S.B."/>
            <person name="Gainer-Dewar J."/>
            <person name="Goldberg J."/>
            <person name="Griggs A."/>
            <person name="Gujja S."/>
            <person name="Hansen M."/>
            <person name="Howarth C."/>
            <person name="Imamovic A."/>
            <person name="Ireland A."/>
            <person name="Larimer J."/>
            <person name="McCowan C."/>
            <person name="Murphy C."/>
            <person name="Pearson M."/>
            <person name="Poon T.W."/>
            <person name="Priest M."/>
            <person name="Roberts A."/>
            <person name="Saif S."/>
            <person name="Shea T."/>
            <person name="Sykes S."/>
            <person name="Wortman J."/>
            <person name="Nusbaum C."/>
            <person name="Birren B."/>
        </authorList>
    </citation>
    <scope>NUCLEOTIDE SEQUENCE [LARGE SCALE GENOMIC DNA]</scope>
    <source>
        <strain evidence="1 2">P1569</strain>
    </source>
</reference>
<protein>
    <submittedName>
        <fullName evidence="1">Uncharacterized protein</fullName>
    </submittedName>
</protein>
<gene>
    <name evidence="1" type="ORF">F443_09038</name>
</gene>
<dbReference type="EMBL" id="ANIZ01001546">
    <property type="protein sequence ID" value="ETI46571.1"/>
    <property type="molecule type" value="Genomic_DNA"/>
</dbReference>
<evidence type="ECO:0000313" key="2">
    <source>
        <dbReference type="Proteomes" id="UP000018721"/>
    </source>
</evidence>
<evidence type="ECO:0000313" key="1">
    <source>
        <dbReference type="EMBL" id="ETI46571.1"/>
    </source>
</evidence>
<dbReference type="OrthoDB" id="167355at2759"/>